<gene>
    <name evidence="2" type="ORF">PG993_008521</name>
</gene>
<evidence type="ECO:0000313" key="3">
    <source>
        <dbReference type="Proteomes" id="UP001444661"/>
    </source>
</evidence>
<organism evidence="2 3">
    <name type="scientific">Apiospora rasikravindrae</name>
    <dbReference type="NCBI Taxonomy" id="990691"/>
    <lineage>
        <taxon>Eukaryota</taxon>
        <taxon>Fungi</taxon>
        <taxon>Dikarya</taxon>
        <taxon>Ascomycota</taxon>
        <taxon>Pezizomycotina</taxon>
        <taxon>Sordariomycetes</taxon>
        <taxon>Xylariomycetidae</taxon>
        <taxon>Amphisphaeriales</taxon>
        <taxon>Apiosporaceae</taxon>
        <taxon>Apiospora</taxon>
    </lineage>
</organism>
<reference evidence="2 3" key="1">
    <citation type="submission" date="2023-01" db="EMBL/GenBank/DDBJ databases">
        <title>Analysis of 21 Apiospora genomes using comparative genomics revels a genus with tremendous synthesis potential of carbohydrate active enzymes and secondary metabolites.</title>
        <authorList>
            <person name="Sorensen T."/>
        </authorList>
    </citation>
    <scope>NUCLEOTIDE SEQUENCE [LARGE SCALE GENOMIC DNA]</scope>
    <source>
        <strain evidence="2 3">CBS 33761</strain>
    </source>
</reference>
<evidence type="ECO:0000313" key="2">
    <source>
        <dbReference type="EMBL" id="KAK8040110.1"/>
    </source>
</evidence>
<feature type="region of interest" description="Disordered" evidence="1">
    <location>
        <begin position="29"/>
        <end position="49"/>
    </location>
</feature>
<proteinExistence type="predicted"/>
<sequence length="71" mass="7939">MDDPSVTSRAFRGRIRFLGRPQQNRIDRHGEEVQHATITRSGKAKQMDMQQTIRDDLEAAAGGGDTGGKWQ</sequence>
<dbReference type="Proteomes" id="UP001444661">
    <property type="component" value="Unassembled WGS sequence"/>
</dbReference>
<keyword evidence="3" id="KW-1185">Reference proteome</keyword>
<protein>
    <submittedName>
        <fullName evidence="2">Uncharacterized protein</fullName>
    </submittedName>
</protein>
<accession>A0ABR1T0L5</accession>
<dbReference type="EMBL" id="JAQQWK010000006">
    <property type="protein sequence ID" value="KAK8040110.1"/>
    <property type="molecule type" value="Genomic_DNA"/>
</dbReference>
<evidence type="ECO:0000256" key="1">
    <source>
        <dbReference type="SAM" id="MobiDB-lite"/>
    </source>
</evidence>
<comment type="caution">
    <text evidence="2">The sequence shown here is derived from an EMBL/GenBank/DDBJ whole genome shotgun (WGS) entry which is preliminary data.</text>
</comment>
<name>A0ABR1T0L5_9PEZI</name>